<organism evidence="3 4">
    <name type="scientific">Phenylobacterium glaciei</name>
    <dbReference type="NCBI Taxonomy" id="2803784"/>
    <lineage>
        <taxon>Bacteria</taxon>
        <taxon>Pseudomonadati</taxon>
        <taxon>Pseudomonadota</taxon>
        <taxon>Alphaproteobacteria</taxon>
        <taxon>Caulobacterales</taxon>
        <taxon>Caulobacteraceae</taxon>
        <taxon>Phenylobacterium</taxon>
    </lineage>
</organism>
<keyword evidence="4" id="KW-1185">Reference proteome</keyword>
<keyword evidence="1" id="KW-0802">TPR repeat</keyword>
<dbReference type="RefSeq" id="WP_215341917.1">
    <property type="nucleotide sequence ID" value="NZ_JAGSGD010000001.1"/>
</dbReference>
<feature type="transmembrane region" description="Helical" evidence="2">
    <location>
        <begin position="44"/>
        <end position="63"/>
    </location>
</feature>
<dbReference type="SMART" id="SM00028">
    <property type="entry name" value="TPR"/>
    <property type="match status" value="3"/>
</dbReference>
<feature type="repeat" description="TPR" evidence="1">
    <location>
        <begin position="218"/>
        <end position="251"/>
    </location>
</feature>
<dbReference type="Proteomes" id="UP000622580">
    <property type="component" value="Unassembled WGS sequence"/>
</dbReference>
<dbReference type="EMBL" id="JAGSGD010000001">
    <property type="protein sequence ID" value="MBR7621063.1"/>
    <property type="molecule type" value="Genomic_DNA"/>
</dbReference>
<evidence type="ECO:0000256" key="2">
    <source>
        <dbReference type="SAM" id="Phobius"/>
    </source>
</evidence>
<sequence>MLGRIFGMLLGLALGGVGYAILHPGGLEGRIPPIPLGAFETLRFMVAAVAMGLGAIIFIAALMPKGPGGSGGGGKKRRKGSAPITVDFTDSAPMAAHDHGSTHAHHEAQVVAAAPEPVAVAEAAPEPEVHSGAPPGAPGAFAEARRELHDHTRAERWSEAADSVRRLSSLAGDDHERRIAAQDAGDFARAQGLTDQAADAYDEALTYARQIGEPAALADALTNVGDVAYEEQRLDTAVDAYEEALALRRTFVQGKPADLAGKRALSLALERLADAREDRGHRTRALDLYKQSLDISEALASADPVAYGEDLAVTRRRLAELEAKVLA</sequence>
<evidence type="ECO:0000256" key="1">
    <source>
        <dbReference type="PROSITE-ProRule" id="PRU00339"/>
    </source>
</evidence>
<dbReference type="InterPro" id="IPR011990">
    <property type="entry name" value="TPR-like_helical_dom_sf"/>
</dbReference>
<protein>
    <submittedName>
        <fullName evidence="3">Tetratricopeptide repeat protein</fullName>
    </submittedName>
</protein>
<accession>A0A941HXL4</accession>
<keyword evidence="2" id="KW-1133">Transmembrane helix</keyword>
<evidence type="ECO:0000313" key="3">
    <source>
        <dbReference type="EMBL" id="MBR7621063.1"/>
    </source>
</evidence>
<reference evidence="3" key="1">
    <citation type="submission" date="2021-04" db="EMBL/GenBank/DDBJ databases">
        <title>Draft genome assembly of strain Phenylobacterium sp. 20VBR1 using MiniION and Illumina platforms.</title>
        <authorList>
            <person name="Thomas F.A."/>
            <person name="Krishnan K.P."/>
            <person name="Sinha R.K."/>
        </authorList>
    </citation>
    <scope>NUCLEOTIDE SEQUENCE</scope>
    <source>
        <strain evidence="3">20VBR1</strain>
    </source>
</reference>
<dbReference type="PANTHER" id="PTHR10098">
    <property type="entry name" value="RAPSYN-RELATED"/>
    <property type="match status" value="1"/>
</dbReference>
<evidence type="ECO:0000313" key="4">
    <source>
        <dbReference type="Proteomes" id="UP000622580"/>
    </source>
</evidence>
<dbReference type="PROSITE" id="PS50005">
    <property type="entry name" value="TPR"/>
    <property type="match status" value="1"/>
</dbReference>
<dbReference type="Gene3D" id="1.25.40.10">
    <property type="entry name" value="Tetratricopeptide repeat domain"/>
    <property type="match status" value="1"/>
</dbReference>
<dbReference type="InterPro" id="IPR019734">
    <property type="entry name" value="TPR_rpt"/>
</dbReference>
<comment type="caution">
    <text evidence="3">The sequence shown here is derived from an EMBL/GenBank/DDBJ whole genome shotgun (WGS) entry which is preliminary data.</text>
</comment>
<dbReference type="AlphaFoldDB" id="A0A941HXL4"/>
<name>A0A941HXL4_9CAUL</name>
<keyword evidence="2" id="KW-0812">Transmembrane</keyword>
<dbReference type="PANTHER" id="PTHR10098:SF108">
    <property type="entry name" value="TETRATRICOPEPTIDE REPEAT PROTEIN 28"/>
    <property type="match status" value="1"/>
</dbReference>
<gene>
    <name evidence="3" type="ORF">JKL49_16845</name>
</gene>
<dbReference type="SUPFAM" id="SSF48452">
    <property type="entry name" value="TPR-like"/>
    <property type="match status" value="1"/>
</dbReference>
<keyword evidence="2" id="KW-0472">Membrane</keyword>
<proteinExistence type="predicted"/>
<dbReference type="Pfam" id="PF13424">
    <property type="entry name" value="TPR_12"/>
    <property type="match status" value="1"/>
</dbReference>